<dbReference type="InterPro" id="IPR025420">
    <property type="entry name" value="DUF4143"/>
</dbReference>
<sequence length="419" mass="49561">MVEEIYKRTLAEQVVKYLHSREAIVIMGARQVGKTSLLRYLIGHHIRENVFYLDLELRELLELCNRGAEQVYQYLRQKGADETRKINLVIDEIQYVDDPTKLIKIFHDHYPQVKLLLSGSSTFEMKKKFTQSLAGRMISFVLYPLSFEEFLRFKEKKYVLLAQNSATINEELILLAEEYIRFGGFPQIVLEPSVEKKKVYLSQIINTYIRKDIRDIGNIRDISSFNKLLDVLASQSGQLLNVRELANTLQINQETVKTYLDLLENTFLLKRITPFHQNLRSELTKNPKIFMLDTGLMHLLWLKDFPQVIFGNSFETFVFLELLKSGQEVHFWRTINKQEVDFVIKNKKLYALEVKYRFPDHITPSLKFFENKYRCASRIIGLQGEKSGKYIWEFMKELEDEKIPDPQFRKNFHMRDFSP</sequence>
<dbReference type="InterPro" id="IPR041682">
    <property type="entry name" value="AAA_14"/>
</dbReference>
<dbReference type="PANTHER" id="PTHR43566:SF1">
    <property type="entry name" value="AAA+ ATPASE DOMAIN-CONTAINING PROTEIN"/>
    <property type="match status" value="1"/>
</dbReference>
<evidence type="ECO:0000313" key="4">
    <source>
        <dbReference type="Proteomes" id="UP000178700"/>
    </source>
</evidence>
<dbReference type="Gene3D" id="3.40.50.300">
    <property type="entry name" value="P-loop containing nucleotide triphosphate hydrolases"/>
    <property type="match status" value="1"/>
</dbReference>
<organism evidence="3 4">
    <name type="scientific">Candidatus Nomurabacteria bacterium RIFCSPHIGHO2_01_FULL_39_10</name>
    <dbReference type="NCBI Taxonomy" id="1801733"/>
    <lineage>
        <taxon>Bacteria</taxon>
        <taxon>Candidatus Nomuraibacteriota</taxon>
    </lineage>
</organism>
<comment type="caution">
    <text evidence="3">The sequence shown here is derived from an EMBL/GenBank/DDBJ whole genome shotgun (WGS) entry which is preliminary data.</text>
</comment>
<evidence type="ECO:0008006" key="5">
    <source>
        <dbReference type="Google" id="ProtNLM"/>
    </source>
</evidence>
<name>A0A1F6VAT3_9BACT</name>
<dbReference type="Pfam" id="PF13635">
    <property type="entry name" value="DUF4143"/>
    <property type="match status" value="1"/>
</dbReference>
<dbReference type="InterPro" id="IPR027417">
    <property type="entry name" value="P-loop_NTPase"/>
</dbReference>
<reference evidence="3 4" key="1">
    <citation type="journal article" date="2016" name="Nat. Commun.">
        <title>Thousands of microbial genomes shed light on interconnected biogeochemical processes in an aquifer system.</title>
        <authorList>
            <person name="Anantharaman K."/>
            <person name="Brown C.T."/>
            <person name="Hug L.A."/>
            <person name="Sharon I."/>
            <person name="Castelle C.J."/>
            <person name="Probst A.J."/>
            <person name="Thomas B.C."/>
            <person name="Singh A."/>
            <person name="Wilkins M.J."/>
            <person name="Karaoz U."/>
            <person name="Brodie E.L."/>
            <person name="Williams K.H."/>
            <person name="Hubbard S.S."/>
            <person name="Banfield J.F."/>
        </authorList>
    </citation>
    <scope>NUCLEOTIDE SEQUENCE [LARGE SCALE GENOMIC DNA]</scope>
</reference>
<dbReference type="AlphaFoldDB" id="A0A1F6VAT3"/>
<dbReference type="Pfam" id="PF13173">
    <property type="entry name" value="AAA_14"/>
    <property type="match status" value="1"/>
</dbReference>
<protein>
    <recommendedName>
        <fullName evidence="5">AAA+ ATPase domain-containing protein</fullName>
    </recommendedName>
</protein>
<evidence type="ECO:0000313" key="3">
    <source>
        <dbReference type="EMBL" id="OGI66675.1"/>
    </source>
</evidence>
<dbReference type="PANTHER" id="PTHR43566">
    <property type="entry name" value="CONSERVED PROTEIN"/>
    <property type="match status" value="1"/>
</dbReference>
<feature type="domain" description="DUF4143" evidence="2">
    <location>
        <begin position="211"/>
        <end position="357"/>
    </location>
</feature>
<gene>
    <name evidence="3" type="ORF">A2642_03525</name>
</gene>
<feature type="domain" description="AAA" evidence="1">
    <location>
        <begin position="21"/>
        <end position="151"/>
    </location>
</feature>
<dbReference type="Proteomes" id="UP000178700">
    <property type="component" value="Unassembled WGS sequence"/>
</dbReference>
<evidence type="ECO:0000259" key="2">
    <source>
        <dbReference type="Pfam" id="PF13635"/>
    </source>
</evidence>
<evidence type="ECO:0000259" key="1">
    <source>
        <dbReference type="Pfam" id="PF13173"/>
    </source>
</evidence>
<dbReference type="EMBL" id="MFTJ01000004">
    <property type="protein sequence ID" value="OGI66675.1"/>
    <property type="molecule type" value="Genomic_DNA"/>
</dbReference>
<accession>A0A1F6VAT3</accession>
<dbReference type="SUPFAM" id="SSF52540">
    <property type="entry name" value="P-loop containing nucleoside triphosphate hydrolases"/>
    <property type="match status" value="1"/>
</dbReference>
<proteinExistence type="predicted"/>